<feature type="domain" description="Thiolase N-terminal" evidence="7">
    <location>
        <begin position="29"/>
        <end position="284"/>
    </location>
</feature>
<dbReference type="NCBIfam" id="TIGR01930">
    <property type="entry name" value="AcCoA-C-Actrans"/>
    <property type="match status" value="1"/>
</dbReference>
<keyword evidence="10" id="KW-1185">Reference proteome</keyword>
<evidence type="ECO:0000256" key="2">
    <source>
        <dbReference type="ARBA" id="ARBA00012705"/>
    </source>
</evidence>
<dbReference type="InterPro" id="IPR002155">
    <property type="entry name" value="Thiolase"/>
</dbReference>
<evidence type="ECO:0000259" key="7">
    <source>
        <dbReference type="Pfam" id="PF00108"/>
    </source>
</evidence>
<dbReference type="PROSITE" id="PS00099">
    <property type="entry name" value="THIOLASE_3"/>
    <property type="match status" value="1"/>
</dbReference>
<comment type="caution">
    <text evidence="9">The sequence shown here is derived from an EMBL/GenBank/DDBJ whole genome shotgun (WGS) entry which is preliminary data.</text>
</comment>
<dbReference type="Pfam" id="PF00108">
    <property type="entry name" value="Thiolase_N"/>
    <property type="match status" value="1"/>
</dbReference>
<comment type="similarity">
    <text evidence="1 6">Belongs to the thiolase-like superfamily. Thiolase family.</text>
</comment>
<gene>
    <name evidence="9" type="ORF">GCM10009720_08420</name>
</gene>
<dbReference type="Pfam" id="PF02803">
    <property type="entry name" value="Thiolase_C"/>
    <property type="match status" value="1"/>
</dbReference>
<evidence type="ECO:0000313" key="9">
    <source>
        <dbReference type="EMBL" id="GAA2030544.1"/>
    </source>
</evidence>
<dbReference type="InterPro" id="IPR020616">
    <property type="entry name" value="Thiolase_N"/>
</dbReference>
<evidence type="ECO:0000256" key="6">
    <source>
        <dbReference type="RuleBase" id="RU003557"/>
    </source>
</evidence>
<evidence type="ECO:0000256" key="1">
    <source>
        <dbReference type="ARBA" id="ARBA00010982"/>
    </source>
</evidence>
<dbReference type="InterPro" id="IPR020617">
    <property type="entry name" value="Thiolase_C"/>
</dbReference>
<reference evidence="9 10" key="1">
    <citation type="journal article" date="2019" name="Int. J. Syst. Evol. Microbiol.">
        <title>The Global Catalogue of Microorganisms (GCM) 10K type strain sequencing project: providing services to taxonomists for standard genome sequencing and annotation.</title>
        <authorList>
            <consortium name="The Broad Institute Genomics Platform"/>
            <consortium name="The Broad Institute Genome Sequencing Center for Infectious Disease"/>
            <person name="Wu L."/>
            <person name="Ma J."/>
        </authorList>
    </citation>
    <scope>NUCLEOTIDE SEQUENCE [LARGE SCALE GENOMIC DNA]</scope>
    <source>
        <strain evidence="9 10">JCM 13595</strain>
    </source>
</reference>
<accession>A0ABN2U7Z0</accession>
<protein>
    <recommendedName>
        <fullName evidence="5">Probable acetyl-CoA acetyltransferase</fullName>
        <ecNumber evidence="2">2.3.1.9</ecNumber>
    </recommendedName>
</protein>
<dbReference type="Proteomes" id="UP001501461">
    <property type="component" value="Unassembled WGS sequence"/>
</dbReference>
<name>A0ABN2U7Z0_9MICC</name>
<keyword evidence="4 6" id="KW-0012">Acyltransferase</keyword>
<evidence type="ECO:0000256" key="4">
    <source>
        <dbReference type="ARBA" id="ARBA00023315"/>
    </source>
</evidence>
<keyword evidence="3 6" id="KW-0808">Transferase</keyword>
<proteinExistence type="inferred from homology"/>
<evidence type="ECO:0000256" key="3">
    <source>
        <dbReference type="ARBA" id="ARBA00022679"/>
    </source>
</evidence>
<dbReference type="CDD" id="cd00751">
    <property type="entry name" value="thiolase"/>
    <property type="match status" value="1"/>
</dbReference>
<evidence type="ECO:0000256" key="5">
    <source>
        <dbReference type="ARBA" id="ARBA00040529"/>
    </source>
</evidence>
<organism evidence="9 10">
    <name type="scientific">Yaniella flava</name>
    <dbReference type="NCBI Taxonomy" id="287930"/>
    <lineage>
        <taxon>Bacteria</taxon>
        <taxon>Bacillati</taxon>
        <taxon>Actinomycetota</taxon>
        <taxon>Actinomycetes</taxon>
        <taxon>Micrococcales</taxon>
        <taxon>Micrococcaceae</taxon>
        <taxon>Yaniella</taxon>
    </lineage>
</organism>
<evidence type="ECO:0000259" key="8">
    <source>
        <dbReference type="Pfam" id="PF02803"/>
    </source>
</evidence>
<dbReference type="PIRSF" id="PIRSF000429">
    <property type="entry name" value="Ac-CoA_Ac_transf"/>
    <property type="match status" value="1"/>
</dbReference>
<dbReference type="PANTHER" id="PTHR18919">
    <property type="entry name" value="ACETYL-COA C-ACYLTRANSFERASE"/>
    <property type="match status" value="1"/>
</dbReference>
<dbReference type="Gene3D" id="3.40.47.10">
    <property type="match status" value="1"/>
</dbReference>
<dbReference type="InterPro" id="IPR020610">
    <property type="entry name" value="Thiolase_AS"/>
</dbReference>
<dbReference type="SUPFAM" id="SSF53901">
    <property type="entry name" value="Thiolase-like"/>
    <property type="match status" value="2"/>
</dbReference>
<dbReference type="InterPro" id="IPR020613">
    <property type="entry name" value="Thiolase_CS"/>
</dbReference>
<evidence type="ECO:0000313" key="10">
    <source>
        <dbReference type="Proteomes" id="UP001501461"/>
    </source>
</evidence>
<dbReference type="PROSITE" id="PS00737">
    <property type="entry name" value="THIOLASE_2"/>
    <property type="match status" value="1"/>
</dbReference>
<sequence length="415" mass="42693">MVFLNYNVFEATPYNLGVPLSTPSPRDAVIIGGSRTPFGRLLGSLSGHSAIDLGAHAIKAAMLDANLSAETVDTVVMGQVIQAGAGQNPGREAALHAGIGRDVHGITINKVCLSGATAVIDAARMIALGDADVVVAGGQESMTNAPHLIPGSRAGHKYGPVTMLDATDHDALSDQGSGVSMGVLTEQGNQKFGLNRASQDEVAALSHQRAEAGRDVRGEEIAPVEIPQRRGEPMLFDADEGVRSNTTADSLADLRPAFAQDGTVTAGNSSQLSDGAAALVVASRDYAEQRGHTILATVAGYGQVAGPRDSQLHSQPSNAIAAATKRSGWETEDLDFIEINEAFGAVVVQSLKDLDYPLERTNLYGGAIALGHPVGASGARLVLTASKELARRGGGRAAIALCGGGGQGEAILLEL</sequence>
<dbReference type="EC" id="2.3.1.9" evidence="2"/>
<feature type="domain" description="Thiolase C-terminal" evidence="8">
    <location>
        <begin position="293"/>
        <end position="414"/>
    </location>
</feature>
<dbReference type="PANTHER" id="PTHR18919:SF107">
    <property type="entry name" value="ACETYL-COA ACETYLTRANSFERASE, CYTOSOLIC"/>
    <property type="match status" value="1"/>
</dbReference>
<dbReference type="EMBL" id="BAAAMN010000013">
    <property type="protein sequence ID" value="GAA2030544.1"/>
    <property type="molecule type" value="Genomic_DNA"/>
</dbReference>
<dbReference type="InterPro" id="IPR016039">
    <property type="entry name" value="Thiolase-like"/>
</dbReference>